<dbReference type="Proteomes" id="UP000198211">
    <property type="component" value="Unassembled WGS sequence"/>
</dbReference>
<dbReference type="EMBL" id="NBNE01002600">
    <property type="protein sequence ID" value="OWZ09979.1"/>
    <property type="molecule type" value="Genomic_DNA"/>
</dbReference>
<proteinExistence type="predicted"/>
<comment type="caution">
    <text evidence="1">The sequence shown here is derived from an EMBL/GenBank/DDBJ whole genome shotgun (WGS) entry which is preliminary data.</text>
</comment>
<gene>
    <name evidence="1" type="ORF">PHMEG_00017235</name>
</gene>
<keyword evidence="1" id="KW-0548">Nucleotidyltransferase</keyword>
<keyword evidence="1" id="KW-0695">RNA-directed DNA polymerase</keyword>
<keyword evidence="2" id="KW-1185">Reference proteome</keyword>
<sequence>MEAYTPDLTVNEAEYHGRILCFDLLSTLDKGRVVICGNSNLVKWTTKHQACSCSDRAKPAALMTKARLGSAALQREEGEVITSEDDRQDLITLNRLGEKLEPKLIGLVVA</sequence>
<evidence type="ECO:0000313" key="1">
    <source>
        <dbReference type="EMBL" id="OWZ09979.1"/>
    </source>
</evidence>
<protein>
    <submittedName>
        <fullName evidence="1">Reverse transcriptase</fullName>
    </submittedName>
</protein>
<dbReference type="AlphaFoldDB" id="A0A225VYE7"/>
<name>A0A225VYE7_9STRA</name>
<dbReference type="GO" id="GO:0003964">
    <property type="term" value="F:RNA-directed DNA polymerase activity"/>
    <property type="evidence" value="ECO:0007669"/>
    <property type="project" value="UniProtKB-KW"/>
</dbReference>
<reference evidence="2" key="1">
    <citation type="submission" date="2017-03" db="EMBL/GenBank/DDBJ databases">
        <title>Phytopthora megakarya and P. palmivora, two closely related causual agents of cacao black pod achieved similar genome size and gene model numbers by different mechanisms.</title>
        <authorList>
            <person name="Ali S."/>
            <person name="Shao J."/>
            <person name="Larry D.J."/>
            <person name="Kronmiller B."/>
            <person name="Shen D."/>
            <person name="Strem M.D."/>
            <person name="Melnick R.L."/>
            <person name="Guiltinan M.J."/>
            <person name="Tyler B.M."/>
            <person name="Meinhardt L.W."/>
            <person name="Bailey B.A."/>
        </authorList>
    </citation>
    <scope>NUCLEOTIDE SEQUENCE [LARGE SCALE GENOMIC DNA]</scope>
    <source>
        <strain evidence="2">zdho120</strain>
    </source>
</reference>
<accession>A0A225VYE7</accession>
<organism evidence="1 2">
    <name type="scientific">Phytophthora megakarya</name>
    <dbReference type="NCBI Taxonomy" id="4795"/>
    <lineage>
        <taxon>Eukaryota</taxon>
        <taxon>Sar</taxon>
        <taxon>Stramenopiles</taxon>
        <taxon>Oomycota</taxon>
        <taxon>Peronosporomycetes</taxon>
        <taxon>Peronosporales</taxon>
        <taxon>Peronosporaceae</taxon>
        <taxon>Phytophthora</taxon>
    </lineage>
</organism>
<evidence type="ECO:0000313" key="2">
    <source>
        <dbReference type="Proteomes" id="UP000198211"/>
    </source>
</evidence>
<keyword evidence="1" id="KW-0808">Transferase</keyword>